<protein>
    <submittedName>
        <fullName evidence="2">Uncharacterized protein</fullName>
    </submittedName>
</protein>
<dbReference type="Proteomes" id="UP000532311">
    <property type="component" value="Unassembled WGS sequence"/>
</dbReference>
<dbReference type="AlphaFoldDB" id="A0A8H6DDF8"/>
<feature type="compositionally biased region" description="Basic and acidic residues" evidence="1">
    <location>
        <begin position="9"/>
        <end position="21"/>
    </location>
</feature>
<feature type="region of interest" description="Disordered" evidence="1">
    <location>
        <begin position="1"/>
        <end position="49"/>
    </location>
</feature>
<sequence>MGNCMSSEEGSKKPNETDKATKTSTKPVFIGSKKPNETDKATKTSTKPVFIQDGLDANAQVSQQPPSNNNQSYTLRVYDEPPPKYQQISWTVPLDVEKVLDLLKTSHKVTYGGHKGAWAALMERHRQIWLDSAYTLNPRTFKAILFYAGVLLLVGKALGSNMTFYFTTFPNVETDQLSDLELDTLKALMEVINARTFRVACEIISQKETALAGQGLKDFISDDANFLEKDTPDEKLVKLLAFTREKMKGFWHGWDVRDLDFEKLQSLYKRARKESRKQPKLLNNTSFIYQMAVDGYKRQLESGTIYPVSCTLILGTRLEPAEVDAIQECQLEGGKASNEAAKEAHSRKKAPLWRRSTQPEPDSAAKNAGSVAEELGQVGHQFCIQGIVFTDNLNHQAKEAYNKVDNYRQGKPDDINDVTFVSEARLLYSFLSPLWLFKTTTSHDPRVDGWGELRNKRQYNEQRIADENGTIWLPGPALIRRFVLDIVDEDDSDDEEQNRAPRQDEIDFANGVNFGTVPNAKH</sequence>
<evidence type="ECO:0000313" key="3">
    <source>
        <dbReference type="Proteomes" id="UP000532311"/>
    </source>
</evidence>
<gene>
    <name evidence="2" type="ORF">FGLOB1_4362</name>
</gene>
<dbReference type="EMBL" id="JAAQPF010000162">
    <property type="protein sequence ID" value="KAF5712769.1"/>
    <property type="molecule type" value="Genomic_DNA"/>
</dbReference>
<accession>A0A8H6DDF8</accession>
<evidence type="ECO:0000256" key="1">
    <source>
        <dbReference type="SAM" id="MobiDB-lite"/>
    </source>
</evidence>
<evidence type="ECO:0000313" key="2">
    <source>
        <dbReference type="EMBL" id="KAF5712769.1"/>
    </source>
</evidence>
<organism evidence="2 3">
    <name type="scientific">Fusarium globosum</name>
    <dbReference type="NCBI Taxonomy" id="78864"/>
    <lineage>
        <taxon>Eukaryota</taxon>
        <taxon>Fungi</taxon>
        <taxon>Dikarya</taxon>
        <taxon>Ascomycota</taxon>
        <taxon>Pezizomycotina</taxon>
        <taxon>Sordariomycetes</taxon>
        <taxon>Hypocreomycetidae</taxon>
        <taxon>Hypocreales</taxon>
        <taxon>Nectriaceae</taxon>
        <taxon>Fusarium</taxon>
        <taxon>Fusarium fujikuroi species complex</taxon>
    </lineage>
</organism>
<comment type="caution">
    <text evidence="2">The sequence shown here is derived from an EMBL/GenBank/DDBJ whole genome shotgun (WGS) entry which is preliminary data.</text>
</comment>
<name>A0A8H6DDF8_9HYPO</name>
<reference evidence="2 3" key="1">
    <citation type="submission" date="2020-05" db="EMBL/GenBank/DDBJ databases">
        <title>Identification and distribution of gene clusters putatively required for synthesis of sphingolipid metabolism inhibitors in phylogenetically diverse species of the filamentous fungus Fusarium.</title>
        <authorList>
            <person name="Kim H.-S."/>
            <person name="Busman M."/>
            <person name="Brown D.W."/>
            <person name="Divon H."/>
            <person name="Uhlig S."/>
            <person name="Proctor R.H."/>
        </authorList>
    </citation>
    <scope>NUCLEOTIDE SEQUENCE [LARGE SCALE GENOMIC DNA]</scope>
    <source>
        <strain evidence="2 3">NRRL 26131</strain>
    </source>
</reference>
<feature type="region of interest" description="Disordered" evidence="1">
    <location>
        <begin position="335"/>
        <end position="370"/>
    </location>
</feature>
<keyword evidence="3" id="KW-1185">Reference proteome</keyword>
<proteinExistence type="predicted"/>
<feature type="region of interest" description="Disordered" evidence="1">
    <location>
        <begin position="490"/>
        <end position="522"/>
    </location>
</feature>